<feature type="repeat" description="WD" evidence="3">
    <location>
        <begin position="1256"/>
        <end position="1297"/>
    </location>
</feature>
<dbReference type="PANTHER" id="PTHR19848">
    <property type="entry name" value="WD40 REPEAT PROTEIN"/>
    <property type="match status" value="1"/>
</dbReference>
<gene>
    <name evidence="5" type="ORF">BN14_05580</name>
</gene>
<evidence type="ECO:0000256" key="1">
    <source>
        <dbReference type="ARBA" id="ARBA00022574"/>
    </source>
</evidence>
<dbReference type="InterPro" id="IPR056884">
    <property type="entry name" value="NPHP3-like_N"/>
</dbReference>
<dbReference type="SMART" id="SM00320">
    <property type="entry name" value="WD40"/>
    <property type="match status" value="13"/>
</dbReference>
<feature type="domain" description="NACHT" evidence="4">
    <location>
        <begin position="248"/>
        <end position="393"/>
    </location>
</feature>
<protein>
    <submittedName>
        <fullName evidence="5">Vegetative incompatibility protein HET-E-1</fullName>
    </submittedName>
</protein>
<dbReference type="InterPro" id="IPR027417">
    <property type="entry name" value="P-loop_NTPase"/>
</dbReference>
<dbReference type="InterPro" id="IPR036322">
    <property type="entry name" value="WD40_repeat_dom_sf"/>
</dbReference>
<name>M5BY61_THACB</name>
<dbReference type="Pfam" id="PF00400">
    <property type="entry name" value="WD40"/>
    <property type="match status" value="10"/>
</dbReference>
<feature type="repeat" description="WD" evidence="3">
    <location>
        <begin position="914"/>
        <end position="955"/>
    </location>
</feature>
<dbReference type="SUPFAM" id="SSF52540">
    <property type="entry name" value="P-loop containing nucleoside triphosphate hydrolases"/>
    <property type="match status" value="1"/>
</dbReference>
<dbReference type="PROSITE" id="PS50837">
    <property type="entry name" value="NACHT"/>
    <property type="match status" value="1"/>
</dbReference>
<dbReference type="PROSITE" id="PS00678">
    <property type="entry name" value="WD_REPEATS_1"/>
    <property type="match status" value="7"/>
</dbReference>
<comment type="caution">
    <text evidence="5">The sequence shown here is derived from an EMBL/GenBank/DDBJ whole genome shotgun (WGS) entry which is preliminary data.</text>
</comment>
<accession>M5BY61</accession>
<proteinExistence type="predicted"/>
<feature type="repeat" description="WD" evidence="3">
    <location>
        <begin position="957"/>
        <end position="998"/>
    </location>
</feature>
<dbReference type="Pfam" id="PF24883">
    <property type="entry name" value="NPHP3_N"/>
    <property type="match status" value="1"/>
</dbReference>
<sequence>MGLLSLGDSIDRSKARLKRWLKMDSKSAASTATPVVRDIWPSLRSLLAQLESSAGVFAPLQSAIGALATLVDAYEPDCQGQREYNEVRANIEHILKDISAHMSTPAGKLMTKSVKLICLEIESEVATMKSKQDTGMERRMLKATQGLDGVMDCCRRVHGHLERLALNLNLSILEGINEQMLVRNLVTPEISDLYLAQEAKLTKMSTSMSATYNSAESITVKRRECTPGTRKPQIDLLLQWANTSDAGKTCWMNGMAGTGKTTIAYTVCTELEKSNQLGASFFCSRTISECRQVKHIIPSIAYQLARFSFPFRCALDKALDKDSDAHARAPKQQYERLIVPPLTEVRQSLPADFIVVIDALDECENDNAVGQILDVLLSTSHSLPIRYLISSRPEGEITQKMAERLHGQDERLLVLHDLESAAVKEDIEAYMRAELKGISLDEAHWPALLKRCGVLFIYASTACRFIRLGHDTDTLDKAISTICQSDSIPMQHENPIDALYLTILETAFERSAMSEDNIKVVKDILEMVICAIEPMTTEAIAGLLGLRRGKQVYALLRPLRSVLNIPKATGVVTTLHASFPDFMLSSKRSQRFYCGRPVRHTTMALACLAIVDQAKPKINICSLPSSYKLDKEIGDLEQRVSRSITPGLTYACRYWSTHLAQGELRDGLINHVYQFFESKLLLWMEIMSLTGHMRYGTRIIMDADKWCSQRQAPEAVTKLAHDATQFVSIYANHPVSQSTPHIYVSMLPFWPLSRPISAAYRPRTTGLVQPTETAFDRRRLALIATWKVSAQKVRSISLSANGTRLVVPTESGIDVYDTTTGESVLTLTEERAQNVSYVAISPDGTQVAFAGIGGIPYLWDMVNQGKVTPLLPNDISGAWSISFSPDGLHVACGLKNGDAYICESRQDSGSTVLLKGHTEGISSVTFSPNGKHLASGSTDNTIRVWDAQTGKPVGDPFEGHSVWARSLSYSPDGSRLASASSDRTVQVWDLQTGKIVLRPLTGHSDYILSATFSPNGTLIASGSQDRTIRVYDAQTGQTAFAPLEGHTDLVEWVIFSPDSTRLYSCSNDGTVRVWNMQDFHSSKPLSPGPVALMAIHSIRYAPSGLRAVSGSDDGSVDVWDVRTGGLVLGPMHGHDKSVRSVDYSPSDQYIASSSDDSTLRIWNANTGADMHGPMKAHTSTVNCVRFSPDSSVVVSGSWDGTVRMWDVATGQHVMQLLGDGIILSVGFSPDGHKVVYGSRKMHVVDRHTGNAVIEPITGHSGYIYSAEFSPDGKRLVSGSHDKTVRIWDAQTGNQLVVCGDNDASHSDFVFSVGFSPNGLFVASGSGDRTFSPDGTHLASCSYDGAIRFWDVSSCEVTFRGNVEPRANKNVTPGPSSSRNSKHDRWWVDEDGWVVDSHDRRLVWVPSELRVNLVLPPNSLMIIGGGYYELMVEGAKFGESWADCYQPSVVPRRWARKIQMDHVVMILRDVTKLRIWLYQSHYLSILPWKLRHEQVRFKDTQANRKGPMVDRMINKKLDRAHYHHHQKSGFTAVLLPKVISDDEIKELLGEINTFLQMLPTLLSTLSA</sequence>
<evidence type="ECO:0000256" key="2">
    <source>
        <dbReference type="ARBA" id="ARBA00022737"/>
    </source>
</evidence>
<reference evidence="5 6" key="1">
    <citation type="journal article" date="2013" name="J. Biotechnol.">
        <title>Establishment and interpretation of the genome sequence of the phytopathogenic fungus Rhizoctonia solani AG1-IB isolate 7/3/14.</title>
        <authorList>
            <person name="Wibberg D.W."/>
            <person name="Jelonek L.J."/>
            <person name="Rupp O.R."/>
            <person name="Hennig M.H."/>
            <person name="Eikmeyer F.E."/>
            <person name="Goesmann A.G."/>
            <person name="Hartmann A.H."/>
            <person name="Borriss R.B."/>
            <person name="Grosch R.G."/>
            <person name="Puehler A.P."/>
            <person name="Schlueter A.S."/>
        </authorList>
    </citation>
    <scope>NUCLEOTIDE SEQUENCE [LARGE SCALE GENOMIC DNA]</scope>
    <source>
        <strain evidence="6">AG1-IB / isolate 7/3/14</strain>
    </source>
</reference>
<dbReference type="PROSITE" id="PS50082">
    <property type="entry name" value="WD_REPEATS_2"/>
    <property type="match status" value="9"/>
</dbReference>
<evidence type="ECO:0000256" key="3">
    <source>
        <dbReference type="PROSITE-ProRule" id="PRU00221"/>
    </source>
</evidence>
<feature type="repeat" description="WD" evidence="3">
    <location>
        <begin position="1000"/>
        <end position="1041"/>
    </location>
</feature>
<dbReference type="Proteomes" id="UP000012065">
    <property type="component" value="Unassembled WGS sequence"/>
</dbReference>
<evidence type="ECO:0000313" key="5">
    <source>
        <dbReference type="EMBL" id="CCO31535.1"/>
    </source>
</evidence>
<dbReference type="HOGENOM" id="CLU_000288_6_3_1"/>
<dbReference type="PROSITE" id="PS50294">
    <property type="entry name" value="WD_REPEATS_REGION"/>
    <property type="match status" value="7"/>
</dbReference>
<evidence type="ECO:0000313" key="6">
    <source>
        <dbReference type="Proteomes" id="UP000012065"/>
    </source>
</evidence>
<dbReference type="InterPro" id="IPR020472">
    <property type="entry name" value="WD40_PAC1"/>
</dbReference>
<feature type="repeat" description="WD" evidence="3">
    <location>
        <begin position="1330"/>
        <end position="1359"/>
    </location>
</feature>
<dbReference type="CDD" id="cd00200">
    <property type="entry name" value="WD40"/>
    <property type="match status" value="3"/>
</dbReference>
<feature type="repeat" description="WD" evidence="3">
    <location>
        <begin position="1095"/>
        <end position="1129"/>
    </location>
</feature>
<feature type="repeat" description="WD" evidence="3">
    <location>
        <begin position="1131"/>
        <end position="1172"/>
    </location>
</feature>
<dbReference type="PRINTS" id="PR00320">
    <property type="entry name" value="GPROTEINBRPT"/>
</dbReference>
<dbReference type="PANTHER" id="PTHR19848:SF8">
    <property type="entry name" value="F-BOX AND WD REPEAT DOMAIN CONTAINING 7"/>
    <property type="match status" value="1"/>
</dbReference>
<feature type="repeat" description="WD" evidence="3">
    <location>
        <begin position="1174"/>
        <end position="1215"/>
    </location>
</feature>
<dbReference type="SUPFAM" id="SSF50978">
    <property type="entry name" value="WD40 repeat-like"/>
    <property type="match status" value="3"/>
</dbReference>
<dbReference type="InterPro" id="IPR015943">
    <property type="entry name" value="WD40/YVTN_repeat-like_dom_sf"/>
</dbReference>
<feature type="repeat" description="WD" evidence="3">
    <location>
        <begin position="1043"/>
        <end position="1077"/>
    </location>
</feature>
<keyword evidence="1 3" id="KW-0853">WD repeat</keyword>
<evidence type="ECO:0000259" key="4">
    <source>
        <dbReference type="PROSITE" id="PS50837"/>
    </source>
</evidence>
<dbReference type="EMBL" id="CAOJ01008361">
    <property type="protein sequence ID" value="CCO31535.1"/>
    <property type="molecule type" value="Genomic_DNA"/>
</dbReference>
<organism evidence="5 6">
    <name type="scientific">Thanatephorus cucumeris (strain AG1-IB / isolate 7/3/14)</name>
    <name type="common">Lettuce bottom rot fungus</name>
    <name type="synonym">Rhizoctonia solani</name>
    <dbReference type="NCBI Taxonomy" id="1108050"/>
    <lineage>
        <taxon>Eukaryota</taxon>
        <taxon>Fungi</taxon>
        <taxon>Dikarya</taxon>
        <taxon>Basidiomycota</taxon>
        <taxon>Agaricomycotina</taxon>
        <taxon>Agaricomycetes</taxon>
        <taxon>Cantharellales</taxon>
        <taxon>Ceratobasidiaceae</taxon>
        <taxon>Rhizoctonia</taxon>
        <taxon>Rhizoctonia solani AG-1</taxon>
    </lineage>
</organism>
<dbReference type="Gene3D" id="2.130.10.10">
    <property type="entry name" value="YVTN repeat-like/Quinoprotein amine dehydrogenase"/>
    <property type="match status" value="5"/>
</dbReference>
<dbReference type="Gene3D" id="3.40.50.300">
    <property type="entry name" value="P-loop containing nucleotide triphosphate hydrolases"/>
    <property type="match status" value="1"/>
</dbReference>
<dbReference type="InterPro" id="IPR001680">
    <property type="entry name" value="WD40_rpt"/>
</dbReference>
<dbReference type="InterPro" id="IPR019775">
    <property type="entry name" value="WD40_repeat_CS"/>
</dbReference>
<keyword evidence="2" id="KW-0677">Repeat</keyword>
<dbReference type="InterPro" id="IPR007111">
    <property type="entry name" value="NACHT_NTPase"/>
</dbReference>